<name>A0A5E4TCG1_9BURK</name>
<dbReference type="EMBL" id="CABPSD010000003">
    <property type="protein sequence ID" value="VVD84094.1"/>
    <property type="molecule type" value="Genomic_DNA"/>
</dbReference>
<evidence type="ECO:0000313" key="3">
    <source>
        <dbReference type="Proteomes" id="UP000368474"/>
    </source>
</evidence>
<keyword evidence="3" id="KW-1185">Reference proteome</keyword>
<sequence>MRAQSGHGLKRHGDAQQPQHEESSPAIHAAQSSIAEVTLANERRRSIGKPRGVGIVAIGSMLEKMKRLEVRSTSGEDNEIDDAHDRDQRE</sequence>
<feature type="region of interest" description="Disordered" evidence="1">
    <location>
        <begin position="67"/>
        <end position="90"/>
    </location>
</feature>
<feature type="compositionally biased region" description="Basic and acidic residues" evidence="1">
    <location>
        <begin position="81"/>
        <end position="90"/>
    </location>
</feature>
<dbReference type="Proteomes" id="UP000368474">
    <property type="component" value="Unassembled WGS sequence"/>
</dbReference>
<feature type="region of interest" description="Disordered" evidence="1">
    <location>
        <begin position="1"/>
        <end position="53"/>
    </location>
</feature>
<evidence type="ECO:0000256" key="1">
    <source>
        <dbReference type="SAM" id="MobiDB-lite"/>
    </source>
</evidence>
<reference evidence="2 3" key="1">
    <citation type="submission" date="2019-08" db="EMBL/GenBank/DDBJ databases">
        <authorList>
            <person name="Peeters C."/>
        </authorList>
    </citation>
    <scope>NUCLEOTIDE SEQUENCE [LARGE SCALE GENOMIC DNA]</scope>
    <source>
        <strain evidence="2 3">LMG 31116</strain>
    </source>
</reference>
<proteinExistence type="predicted"/>
<protein>
    <submittedName>
        <fullName evidence="2">Uncharacterized protein</fullName>
    </submittedName>
</protein>
<organism evidence="2 3">
    <name type="scientific">Pandoraea morbifera</name>
    <dbReference type="NCBI Taxonomy" id="2508300"/>
    <lineage>
        <taxon>Bacteria</taxon>
        <taxon>Pseudomonadati</taxon>
        <taxon>Pseudomonadota</taxon>
        <taxon>Betaproteobacteria</taxon>
        <taxon>Burkholderiales</taxon>
        <taxon>Burkholderiaceae</taxon>
        <taxon>Pandoraea</taxon>
    </lineage>
</organism>
<accession>A0A5E4TCG1</accession>
<gene>
    <name evidence="2" type="ORF">PMO31116_01244</name>
</gene>
<evidence type="ECO:0000313" key="2">
    <source>
        <dbReference type="EMBL" id="VVD84094.1"/>
    </source>
</evidence>
<feature type="compositionally biased region" description="Basic and acidic residues" evidence="1">
    <location>
        <begin position="11"/>
        <end position="23"/>
    </location>
</feature>
<dbReference type="AlphaFoldDB" id="A0A5E4TCG1"/>